<evidence type="ECO:0000313" key="3">
    <source>
        <dbReference type="Proteomes" id="UP000186601"/>
    </source>
</evidence>
<gene>
    <name evidence="2" type="ORF">PHLCEN_2v10958</name>
</gene>
<comment type="caution">
    <text evidence="2">The sequence shown here is derived from an EMBL/GenBank/DDBJ whole genome shotgun (WGS) entry which is preliminary data.</text>
</comment>
<keyword evidence="3" id="KW-1185">Reference proteome</keyword>
<dbReference type="EMBL" id="MLYV02001100">
    <property type="protein sequence ID" value="PSR73181.1"/>
    <property type="molecule type" value="Genomic_DNA"/>
</dbReference>
<dbReference type="STRING" id="98765.A0A2R6NLJ8"/>
<dbReference type="AlphaFoldDB" id="A0A2R6NLJ8"/>
<dbReference type="Proteomes" id="UP000186601">
    <property type="component" value="Unassembled WGS sequence"/>
</dbReference>
<dbReference type="OrthoDB" id="3251176at2759"/>
<organism evidence="2 3">
    <name type="scientific">Hermanssonia centrifuga</name>
    <dbReference type="NCBI Taxonomy" id="98765"/>
    <lineage>
        <taxon>Eukaryota</taxon>
        <taxon>Fungi</taxon>
        <taxon>Dikarya</taxon>
        <taxon>Basidiomycota</taxon>
        <taxon>Agaricomycotina</taxon>
        <taxon>Agaricomycetes</taxon>
        <taxon>Polyporales</taxon>
        <taxon>Meruliaceae</taxon>
        <taxon>Hermanssonia</taxon>
    </lineage>
</organism>
<protein>
    <submittedName>
        <fullName evidence="2">Uncharacterized protein</fullName>
    </submittedName>
</protein>
<reference evidence="2 3" key="1">
    <citation type="submission" date="2018-02" db="EMBL/GenBank/DDBJ databases">
        <title>Genome sequence of the basidiomycete white-rot fungus Phlebia centrifuga.</title>
        <authorList>
            <person name="Granchi Z."/>
            <person name="Peng M."/>
            <person name="de Vries R.P."/>
            <person name="Hilden K."/>
            <person name="Makela M.R."/>
            <person name="Grigoriev I."/>
            <person name="Riley R."/>
        </authorList>
    </citation>
    <scope>NUCLEOTIDE SEQUENCE [LARGE SCALE GENOMIC DNA]</scope>
    <source>
        <strain evidence="2 3">FBCC195</strain>
    </source>
</reference>
<feature type="region of interest" description="Disordered" evidence="1">
    <location>
        <begin position="484"/>
        <end position="508"/>
    </location>
</feature>
<sequence length="515" mass="57129">MAANELLYLPVLEAAYRDGDPIKTKEYIVNYQPAPCRVRGSATGARANRSVAKRTREQFGDSNDKPTEYPCKRAAPGLSDCRTDKDIANTRALAADFLAHKTALEQARAAPMTMTPLTSNTLAQRSIILHEAHGSLGSQGHSDLLLEAAVSESESVRICQESKLTYHHSHQDPLTAVRMRRVERALYGISESISELKYHVVQKPTHAGISHWPQQQSTTSDLQCSATTCNPELSSLSTPSPDSDLEVARNNEAILLRRSSDYQYQSALLALRTIQTVPLLASAVSLDTGGTCHVSIDGQELTFNASSVPDPPKGLRYSGDKLDSLFSDWYRSDHVKIEGVGIPIQHWPLIYSTRAGFKKNAWTVHRSTWHNWKYIMEEYESLGSNRTAFWTKHINTDGTRMSYNQILDSLKADRKRVVKAKDAPLAAQAKMFFNGDLTAASARGRFLFRKGGIQRVCTSDKEIAKRWSKLLEDDEDIRRTWEAVSPKTPGADSDFPLASSSDELTSPGIVLGHLD</sequence>
<name>A0A2R6NLJ8_9APHY</name>
<evidence type="ECO:0000256" key="1">
    <source>
        <dbReference type="SAM" id="MobiDB-lite"/>
    </source>
</evidence>
<accession>A0A2R6NLJ8</accession>
<proteinExistence type="predicted"/>
<evidence type="ECO:0000313" key="2">
    <source>
        <dbReference type="EMBL" id="PSR73181.1"/>
    </source>
</evidence>
<feature type="region of interest" description="Disordered" evidence="1">
    <location>
        <begin position="40"/>
        <end position="67"/>
    </location>
</feature>
<feature type="compositionally biased region" description="Basic and acidic residues" evidence="1">
    <location>
        <begin position="54"/>
        <end position="67"/>
    </location>
</feature>